<gene>
    <name evidence="1" type="ORF">UV11_C0004G0007</name>
</gene>
<protein>
    <submittedName>
        <fullName evidence="1">Uncharacterized protein</fullName>
    </submittedName>
</protein>
<dbReference type="Proteomes" id="UP000034036">
    <property type="component" value="Unassembled WGS sequence"/>
</dbReference>
<dbReference type="EMBL" id="LCDF01000004">
    <property type="protein sequence ID" value="KKS48737.1"/>
    <property type="molecule type" value="Genomic_DNA"/>
</dbReference>
<organism evidence="1 2">
    <name type="scientific">Candidatus Giovannonibacteria bacterium GW2011_GWF2_42_19</name>
    <dbReference type="NCBI Taxonomy" id="1618659"/>
    <lineage>
        <taxon>Bacteria</taxon>
        <taxon>Candidatus Giovannoniibacteriota</taxon>
    </lineage>
</organism>
<proteinExistence type="predicted"/>
<evidence type="ECO:0000313" key="2">
    <source>
        <dbReference type="Proteomes" id="UP000034036"/>
    </source>
</evidence>
<reference evidence="1 2" key="1">
    <citation type="journal article" date="2015" name="Nature">
        <title>rRNA introns, odd ribosomes, and small enigmatic genomes across a large radiation of phyla.</title>
        <authorList>
            <person name="Brown C.T."/>
            <person name="Hug L.A."/>
            <person name="Thomas B.C."/>
            <person name="Sharon I."/>
            <person name="Castelle C.J."/>
            <person name="Singh A."/>
            <person name="Wilkins M.J."/>
            <person name="Williams K.H."/>
            <person name="Banfield J.F."/>
        </authorList>
    </citation>
    <scope>NUCLEOTIDE SEQUENCE [LARGE SCALE GENOMIC DNA]</scope>
</reference>
<accession>A0A0G0ZJ09</accession>
<comment type="caution">
    <text evidence="1">The sequence shown here is derived from an EMBL/GenBank/DDBJ whole genome shotgun (WGS) entry which is preliminary data.</text>
</comment>
<evidence type="ECO:0000313" key="1">
    <source>
        <dbReference type="EMBL" id="KKS48737.1"/>
    </source>
</evidence>
<sequence>MGIFIKAGLIVLFFLIVFFGFPTQKNAENLFRITKEDPLLYGEIEQEKFNDSIDILAEKEDEFLESFRNYTNEENNFFDKKNWRLFPTKFLKAFSASSEQTSEFLKNPGPSAAFRMLKANQAAAQEYKSYIEMQLLTINKFIEENQDSTNSNIVFLHVSTNLRIIKNDYEIALENSEKILNDVDDRRKCLFYGKCDISRLARKEKIIDISVIKNQQKLIDINLSSYEKNQKPGVFISSTSCFGQDDNSKPKLQTFYMTEKSGYLKPKLASENYYLNYDALQDSWPLAEKFLNKGIHYGLQLETNDYRCPDLTYLMDLYYEYFNGKPLFGLPHIMEDIANNLDFLILTQKIEKKPADLLYLLTSRTDYSIFLMPYDSSAWRITEQPKYFASEVDLPSSFETYSGLRQKGYSHSEIREFGGSQIKILKEIINEESEKYTPNFQR</sequence>
<dbReference type="STRING" id="1618659.UV11_C0004G0007"/>
<name>A0A0G0ZJ09_9BACT</name>
<dbReference type="AlphaFoldDB" id="A0A0G0ZJ09"/>